<reference evidence="1" key="1">
    <citation type="submission" date="2018-10" db="EMBL/GenBank/DDBJ databases">
        <title>Effector identification in a new, highly contiguous assembly of the strawberry crown rot pathogen Phytophthora cactorum.</title>
        <authorList>
            <person name="Armitage A.D."/>
            <person name="Nellist C.F."/>
            <person name="Bates H."/>
            <person name="Vickerstaff R.J."/>
            <person name="Harrison R.J."/>
        </authorList>
    </citation>
    <scope>NUCLEOTIDE SEQUENCE</scope>
    <source>
        <strain evidence="1">4040</strain>
    </source>
</reference>
<name>A0A8T1C3L2_9STRA</name>
<evidence type="ECO:0000313" key="1">
    <source>
        <dbReference type="EMBL" id="KAG2914171.1"/>
    </source>
</evidence>
<evidence type="ECO:0000313" key="2">
    <source>
        <dbReference type="Proteomes" id="UP000736787"/>
    </source>
</evidence>
<gene>
    <name evidence="1" type="ORF">PC117_g18410</name>
</gene>
<dbReference type="AlphaFoldDB" id="A0A8T1C3L2"/>
<sequence>MSKLQCEKNKFSAMDTRDNVMSRWFKPRQLLQTVQ</sequence>
<protein>
    <submittedName>
        <fullName evidence="1">Uncharacterized protein</fullName>
    </submittedName>
</protein>
<dbReference type="EMBL" id="RCMK01000740">
    <property type="protein sequence ID" value="KAG2914171.1"/>
    <property type="molecule type" value="Genomic_DNA"/>
</dbReference>
<dbReference type="Proteomes" id="UP000736787">
    <property type="component" value="Unassembled WGS sequence"/>
</dbReference>
<comment type="caution">
    <text evidence="1">The sequence shown here is derived from an EMBL/GenBank/DDBJ whole genome shotgun (WGS) entry which is preliminary data.</text>
</comment>
<proteinExistence type="predicted"/>
<organism evidence="1 2">
    <name type="scientific">Phytophthora cactorum</name>
    <dbReference type="NCBI Taxonomy" id="29920"/>
    <lineage>
        <taxon>Eukaryota</taxon>
        <taxon>Sar</taxon>
        <taxon>Stramenopiles</taxon>
        <taxon>Oomycota</taxon>
        <taxon>Peronosporomycetes</taxon>
        <taxon>Peronosporales</taxon>
        <taxon>Peronosporaceae</taxon>
        <taxon>Phytophthora</taxon>
    </lineage>
</organism>
<accession>A0A8T1C3L2</accession>